<gene>
    <name evidence="2" type="ORF">g.160555</name>
</gene>
<sequence length="109" mass="12507">MRVATAQKPLSAASAEQRLVSRDRVYPHSHATDDVLRLLLMLRRISHEHDDTLWVLLLVWVSITLIDTLYAVLDDGTASYVSRIVEQSIQIPRTQACTYVHTYVLRTYV</sequence>
<organism evidence="2">
    <name type="scientific">Sipha flava</name>
    <name type="common">yellow sugarcane aphid</name>
    <dbReference type="NCBI Taxonomy" id="143950"/>
    <lineage>
        <taxon>Eukaryota</taxon>
        <taxon>Metazoa</taxon>
        <taxon>Ecdysozoa</taxon>
        <taxon>Arthropoda</taxon>
        <taxon>Hexapoda</taxon>
        <taxon>Insecta</taxon>
        <taxon>Pterygota</taxon>
        <taxon>Neoptera</taxon>
        <taxon>Paraneoptera</taxon>
        <taxon>Hemiptera</taxon>
        <taxon>Sternorrhyncha</taxon>
        <taxon>Aphidomorpha</taxon>
        <taxon>Aphidoidea</taxon>
        <taxon>Aphididae</taxon>
        <taxon>Sipha</taxon>
    </lineage>
</organism>
<proteinExistence type="predicted"/>
<dbReference type="EMBL" id="GGMS01011494">
    <property type="protein sequence ID" value="MBY80697.1"/>
    <property type="molecule type" value="Transcribed_RNA"/>
</dbReference>
<feature type="transmembrane region" description="Helical" evidence="1">
    <location>
        <begin position="53"/>
        <end position="73"/>
    </location>
</feature>
<keyword evidence="1" id="KW-0472">Membrane</keyword>
<dbReference type="AlphaFoldDB" id="A0A2S2QSF6"/>
<keyword evidence="1" id="KW-0812">Transmembrane</keyword>
<reference evidence="2" key="1">
    <citation type="submission" date="2018-04" db="EMBL/GenBank/DDBJ databases">
        <title>Transcriptome assembly of Sipha flava.</title>
        <authorList>
            <person name="Scully E.D."/>
            <person name="Geib S.M."/>
            <person name="Palmer N.A."/>
            <person name="Koch K."/>
            <person name="Bradshaw J."/>
            <person name="Heng-Moss T."/>
            <person name="Sarath G."/>
        </authorList>
    </citation>
    <scope>NUCLEOTIDE SEQUENCE</scope>
</reference>
<accession>A0A2S2QSF6</accession>
<keyword evidence="1" id="KW-1133">Transmembrane helix</keyword>
<name>A0A2S2QSF6_9HEMI</name>
<protein>
    <submittedName>
        <fullName evidence="2">Uncharacterized protein</fullName>
    </submittedName>
</protein>
<evidence type="ECO:0000313" key="2">
    <source>
        <dbReference type="EMBL" id="MBY80697.1"/>
    </source>
</evidence>
<evidence type="ECO:0000256" key="1">
    <source>
        <dbReference type="SAM" id="Phobius"/>
    </source>
</evidence>